<accession>A0ABD6EWQ9</accession>
<comment type="caution">
    <text evidence="1">The sequence shown here is derived from an EMBL/GenBank/DDBJ whole genome shotgun (WGS) entry which is preliminary data.</text>
</comment>
<dbReference type="EMBL" id="JBGFUD010017283">
    <property type="protein sequence ID" value="MFH4984404.1"/>
    <property type="molecule type" value="Genomic_DNA"/>
</dbReference>
<name>A0ABD6EWQ9_9BILA</name>
<reference evidence="1 2" key="1">
    <citation type="submission" date="2024-08" db="EMBL/GenBank/DDBJ databases">
        <title>Gnathostoma spinigerum genome.</title>
        <authorList>
            <person name="Gonzalez-Bertolin B."/>
            <person name="Monzon S."/>
            <person name="Zaballos A."/>
            <person name="Jimenez P."/>
            <person name="Dekumyoy P."/>
            <person name="Varona S."/>
            <person name="Cuesta I."/>
            <person name="Sumanam S."/>
            <person name="Adisakwattana P."/>
            <person name="Gasser R.B."/>
            <person name="Hernandez-Gonzalez A."/>
            <person name="Young N.D."/>
            <person name="Perteguer M.J."/>
        </authorList>
    </citation>
    <scope>NUCLEOTIDE SEQUENCE [LARGE SCALE GENOMIC DNA]</scope>
    <source>
        <strain evidence="1">AL3</strain>
        <tissue evidence="1">Liver</tissue>
    </source>
</reference>
<organism evidence="1 2">
    <name type="scientific">Gnathostoma spinigerum</name>
    <dbReference type="NCBI Taxonomy" id="75299"/>
    <lineage>
        <taxon>Eukaryota</taxon>
        <taxon>Metazoa</taxon>
        <taxon>Ecdysozoa</taxon>
        <taxon>Nematoda</taxon>
        <taxon>Chromadorea</taxon>
        <taxon>Rhabditida</taxon>
        <taxon>Spirurina</taxon>
        <taxon>Gnathostomatomorpha</taxon>
        <taxon>Gnathostomatoidea</taxon>
        <taxon>Gnathostomatidae</taxon>
        <taxon>Gnathostoma</taxon>
    </lineage>
</organism>
<keyword evidence="2" id="KW-1185">Reference proteome</keyword>
<protein>
    <submittedName>
        <fullName evidence="1">Uncharacterized protein</fullName>
    </submittedName>
</protein>
<evidence type="ECO:0000313" key="1">
    <source>
        <dbReference type="EMBL" id="MFH4984404.1"/>
    </source>
</evidence>
<proteinExistence type="predicted"/>
<gene>
    <name evidence="1" type="ORF">AB6A40_011113</name>
</gene>
<evidence type="ECO:0000313" key="2">
    <source>
        <dbReference type="Proteomes" id="UP001608902"/>
    </source>
</evidence>
<dbReference type="Proteomes" id="UP001608902">
    <property type="component" value="Unassembled WGS sequence"/>
</dbReference>
<dbReference type="AlphaFoldDB" id="A0ABD6EWQ9"/>
<sequence length="321" mass="36682">MDFYVKAVKLDETRTPGWQGIIKLYEAGENEKIDAELVLRATEKLISIQSSEEKQQTYSQLRKKILLKLERFGDLNNEDIGCDDVQFCSQVLEKLLRLDRELDVDEREMGKKCSSILLASELNCDIHLTTCKFALLLNEDICGLSAMLLDYIKKHSSEHTEWVVKVLKDIIAVRYLRTDCLNAEEKDALLSSLEMHDQFCELLSVLFENDRSKALAAIKKINKGDIKWPLGALMIPTLLEHEKYEDVLSIVDKMLATEMVGNSSELELSLIIRKAEALERIGSEESKKALSHLLEVYKISCDKWTRLKLKVAITKLTSKNN</sequence>